<reference evidence="8 9" key="1">
    <citation type="submission" date="2023-02" db="EMBL/GenBank/DDBJ databases">
        <title>Defining the Infant Male Urobiome and Moving Towards Mechanisms in Urobiome Research.</title>
        <authorList>
            <person name="Reasoner S."/>
            <person name="Flores V."/>
            <person name="Van Horn G."/>
            <person name="Morales G."/>
            <person name="Peard L."/>
            <person name="Abelson B."/>
            <person name="Manuel C."/>
            <person name="Lee J."/>
            <person name="Baker B."/>
            <person name="Williams T."/>
            <person name="Schmitz J."/>
            <person name="Clayton D."/>
            <person name="Hadjifrangiskou M."/>
        </authorList>
    </citation>
    <scope>NUCLEOTIDE SEQUENCE [LARGE SCALE GENOMIC DNA]</scope>
    <source>
        <strain evidence="8 9">AS1053</strain>
    </source>
</reference>
<comment type="caution">
    <text evidence="8">The sequence shown here is derived from an EMBL/GenBank/DDBJ whole genome shotgun (WGS) entry which is preliminary data.</text>
</comment>
<keyword evidence="9" id="KW-1185">Reference proteome</keyword>
<dbReference type="Proteomes" id="UP001219297">
    <property type="component" value="Unassembled WGS sequence"/>
</dbReference>
<dbReference type="EMBL" id="JARBHI010000011">
    <property type="protein sequence ID" value="MDE1656558.1"/>
    <property type="molecule type" value="Genomic_DNA"/>
</dbReference>
<evidence type="ECO:0000256" key="2">
    <source>
        <dbReference type="ARBA" id="ARBA00022448"/>
    </source>
</evidence>
<evidence type="ECO:0000256" key="3">
    <source>
        <dbReference type="ARBA" id="ARBA00022692"/>
    </source>
</evidence>
<dbReference type="PROSITE" id="PS50850">
    <property type="entry name" value="MFS"/>
    <property type="match status" value="1"/>
</dbReference>
<feature type="transmembrane region" description="Helical" evidence="6">
    <location>
        <begin position="184"/>
        <end position="205"/>
    </location>
</feature>
<protein>
    <submittedName>
        <fullName evidence="8">MFS transporter</fullName>
    </submittedName>
</protein>
<feature type="transmembrane region" description="Helical" evidence="6">
    <location>
        <begin position="326"/>
        <end position="343"/>
    </location>
</feature>
<feature type="domain" description="Major facilitator superfamily (MFS) profile" evidence="7">
    <location>
        <begin position="29"/>
        <end position="478"/>
    </location>
</feature>
<gene>
    <name evidence="8" type="ORF">PWJ81_05680</name>
</gene>
<evidence type="ECO:0000259" key="7">
    <source>
        <dbReference type="PROSITE" id="PS50850"/>
    </source>
</evidence>
<proteinExistence type="predicted"/>
<feature type="transmembrane region" description="Helical" evidence="6">
    <location>
        <begin position="452"/>
        <end position="473"/>
    </location>
</feature>
<evidence type="ECO:0000256" key="5">
    <source>
        <dbReference type="ARBA" id="ARBA00023136"/>
    </source>
</evidence>
<dbReference type="InterPro" id="IPR020846">
    <property type="entry name" value="MFS_dom"/>
</dbReference>
<comment type="subcellular location">
    <subcellularLocation>
        <location evidence="1">Cell membrane</location>
        <topology evidence="1">Multi-pass membrane protein</topology>
    </subcellularLocation>
</comment>
<keyword evidence="3 6" id="KW-0812">Transmembrane</keyword>
<sequence length="484" mass="50397">MAELSRELPSEFIEGTTVRAAGNRAINPKLVLTALMLVIASFQLNATMLAPAIGDMASALNTNAGVIGWSSTVFLAVAAALAIFFPPLADKIGRRVTLLISVSFMVVGTVLVLVTSSVAMLMVGRFLQGFCGATFALGNLTLRAILHPKKYGFYIGLVAAINSGVAGIDTLLGGVIVDHAGYKGIFWTILALEVLALICVVAWVPETRVPAASRMDWGGAMTLTGSLWSANMALTFGFGSLGWGNTWTIAAIVAAVVLAIAFVLVERRVADPLVPLPELVKRQTWGVTGTAFFTLASAFSVLMYLIPAVSQDVENGLGMGGTESALLYLTPFSLLGWLLAPFVGKYAPRLGYRAILRAGLLGSIVLITGVVVFGFENRWVLFTLAFLMGATYTAMSNTTLNAMGVLYASPTRPGVLPGLTSAAFNLGAGVGTGVMASFVARNAVAGDITAGYSQAAIVGLVCAVIAFAISLALPAQETTGGEKI</sequence>
<evidence type="ECO:0000256" key="1">
    <source>
        <dbReference type="ARBA" id="ARBA00004651"/>
    </source>
</evidence>
<keyword evidence="2" id="KW-0813">Transport</keyword>
<dbReference type="PANTHER" id="PTHR42718:SF9">
    <property type="entry name" value="MAJOR FACILITATOR SUPERFAMILY MULTIDRUG TRANSPORTER MFSC"/>
    <property type="match status" value="1"/>
</dbReference>
<dbReference type="InterPro" id="IPR036259">
    <property type="entry name" value="MFS_trans_sf"/>
</dbReference>
<feature type="transmembrane region" description="Helical" evidence="6">
    <location>
        <begin position="126"/>
        <end position="146"/>
    </location>
</feature>
<evidence type="ECO:0000313" key="9">
    <source>
        <dbReference type="Proteomes" id="UP001219297"/>
    </source>
</evidence>
<keyword evidence="5 6" id="KW-0472">Membrane</keyword>
<dbReference type="Gene3D" id="1.20.1720.10">
    <property type="entry name" value="Multidrug resistance protein D"/>
    <property type="match status" value="1"/>
</dbReference>
<feature type="transmembrane region" description="Helical" evidence="6">
    <location>
        <begin position="381"/>
        <end position="407"/>
    </location>
</feature>
<keyword evidence="4 6" id="KW-1133">Transmembrane helix</keyword>
<dbReference type="SUPFAM" id="SSF103473">
    <property type="entry name" value="MFS general substrate transporter"/>
    <property type="match status" value="2"/>
</dbReference>
<name>A0ABT5V6J2_9ACTO</name>
<dbReference type="RefSeq" id="WP_274732534.1">
    <property type="nucleotide sequence ID" value="NZ_CAMXYX010000022.1"/>
</dbReference>
<accession>A0ABT5V6J2</accession>
<dbReference type="PANTHER" id="PTHR42718">
    <property type="entry name" value="MAJOR FACILITATOR SUPERFAMILY MULTIDRUG TRANSPORTER MFSC"/>
    <property type="match status" value="1"/>
</dbReference>
<feature type="transmembrane region" description="Helical" evidence="6">
    <location>
        <begin position="285"/>
        <end position="306"/>
    </location>
</feature>
<feature type="transmembrane region" description="Helical" evidence="6">
    <location>
        <begin position="97"/>
        <end position="120"/>
    </location>
</feature>
<dbReference type="Gene3D" id="1.20.1250.20">
    <property type="entry name" value="MFS general substrate transporter like domains"/>
    <property type="match status" value="1"/>
</dbReference>
<feature type="transmembrane region" description="Helical" evidence="6">
    <location>
        <begin position="30"/>
        <end position="54"/>
    </location>
</feature>
<dbReference type="Pfam" id="PF07690">
    <property type="entry name" value="MFS_1"/>
    <property type="match status" value="2"/>
</dbReference>
<feature type="transmembrane region" description="Helical" evidence="6">
    <location>
        <begin position="153"/>
        <end position="172"/>
    </location>
</feature>
<feature type="transmembrane region" description="Helical" evidence="6">
    <location>
        <begin position="247"/>
        <end position="265"/>
    </location>
</feature>
<feature type="transmembrane region" description="Helical" evidence="6">
    <location>
        <begin position="355"/>
        <end position="375"/>
    </location>
</feature>
<dbReference type="InterPro" id="IPR011701">
    <property type="entry name" value="MFS"/>
</dbReference>
<evidence type="ECO:0000313" key="8">
    <source>
        <dbReference type="EMBL" id="MDE1656558.1"/>
    </source>
</evidence>
<feature type="transmembrane region" description="Helical" evidence="6">
    <location>
        <begin position="217"/>
        <end position="241"/>
    </location>
</feature>
<feature type="transmembrane region" description="Helical" evidence="6">
    <location>
        <begin position="419"/>
        <end position="440"/>
    </location>
</feature>
<evidence type="ECO:0000256" key="4">
    <source>
        <dbReference type="ARBA" id="ARBA00022989"/>
    </source>
</evidence>
<evidence type="ECO:0000256" key="6">
    <source>
        <dbReference type="SAM" id="Phobius"/>
    </source>
</evidence>
<organism evidence="8 9">
    <name type="scientific">Actinotignum sanguinis</name>
    <dbReference type="NCBI Taxonomy" id="1445614"/>
    <lineage>
        <taxon>Bacteria</taxon>
        <taxon>Bacillati</taxon>
        <taxon>Actinomycetota</taxon>
        <taxon>Actinomycetes</taxon>
        <taxon>Actinomycetales</taxon>
        <taxon>Actinomycetaceae</taxon>
        <taxon>Actinotignum</taxon>
    </lineage>
</organism>
<dbReference type="GeneID" id="83608517"/>
<feature type="transmembrane region" description="Helical" evidence="6">
    <location>
        <begin position="66"/>
        <end position="85"/>
    </location>
</feature>